<dbReference type="EMBL" id="CP017603">
    <property type="protein sequence ID" value="AOY78293.1"/>
    <property type="molecule type" value="Genomic_DNA"/>
</dbReference>
<evidence type="ECO:0000313" key="3">
    <source>
        <dbReference type="Proteomes" id="UP000177894"/>
    </source>
</evidence>
<dbReference type="KEGG" id="cfm:BJL90_08065"/>
<keyword evidence="3" id="KW-1185">Reference proteome</keyword>
<accession>A0AAC9WF06</accession>
<dbReference type="EMBL" id="CP020559">
    <property type="protein sequence ID" value="ARE86189.1"/>
    <property type="molecule type" value="Genomic_DNA"/>
</dbReference>
<reference evidence="2 4" key="2">
    <citation type="submission" date="2017-03" db="EMBL/GenBank/DDBJ databases">
        <title>Complete sequence of Clostridium formicaceticum DSM 92.</title>
        <authorList>
            <person name="Poehlein A."/>
            <person name="Karl M."/>
            <person name="Bengelsdorf F.R."/>
            <person name="Duerre P."/>
            <person name="Daniel R."/>
        </authorList>
    </citation>
    <scope>NUCLEOTIDE SEQUENCE [LARGE SCALE GENOMIC DNA]</scope>
    <source>
        <strain evidence="2 4">DSM 92</strain>
    </source>
</reference>
<evidence type="ECO:0000313" key="2">
    <source>
        <dbReference type="EMBL" id="ARE86189.1"/>
    </source>
</evidence>
<dbReference type="AlphaFoldDB" id="A0AAC9WF06"/>
<protein>
    <submittedName>
        <fullName evidence="2">Uncharacterized protein</fullName>
    </submittedName>
</protein>
<dbReference type="Proteomes" id="UP000192478">
    <property type="component" value="Chromosome"/>
</dbReference>
<organism evidence="2 4">
    <name type="scientific">Clostridium formicaceticum</name>
    <dbReference type="NCBI Taxonomy" id="1497"/>
    <lineage>
        <taxon>Bacteria</taxon>
        <taxon>Bacillati</taxon>
        <taxon>Bacillota</taxon>
        <taxon>Clostridia</taxon>
        <taxon>Eubacteriales</taxon>
        <taxon>Clostridiaceae</taxon>
        <taxon>Clostridium</taxon>
    </lineage>
</organism>
<sequence length="104" mass="11096">MSLKAAFIFVAPEADASKHRAVIKVIKTSVVSLTVVGVKDYKEAIEVTKELVEQGITVIELCGGFGLEGVAAVKKAVKGKADVGVVRFDHHPGLQFKSGDEIFQ</sequence>
<proteinExistence type="predicted"/>
<evidence type="ECO:0000313" key="4">
    <source>
        <dbReference type="Proteomes" id="UP000192478"/>
    </source>
</evidence>
<gene>
    <name evidence="1" type="ORF">BJL90_08065</name>
    <name evidence="2" type="ORF">CLFO_05110</name>
</gene>
<dbReference type="InterPro" id="IPR045441">
    <property type="entry name" value="DUF6506"/>
</dbReference>
<dbReference type="Pfam" id="PF20116">
    <property type="entry name" value="DUF6506"/>
    <property type="match status" value="1"/>
</dbReference>
<reference evidence="1 3" key="1">
    <citation type="submission" date="2016-10" db="EMBL/GenBank/DDBJ databases">
        <title>Complete Genome Sequence of Acetogen Clostridium formicoaceticum ATCC 27076.</title>
        <authorList>
            <person name="Bao T."/>
            <person name="Cheng C."/>
            <person name="Zhao J."/>
            <person name="Yang S.-T."/>
            <person name="Wang J."/>
            <person name="Wang M."/>
        </authorList>
    </citation>
    <scope>NUCLEOTIDE SEQUENCE [LARGE SCALE GENOMIC DNA]</scope>
    <source>
        <strain evidence="1 3">ATCC 27076</strain>
    </source>
</reference>
<dbReference type="Proteomes" id="UP000177894">
    <property type="component" value="Chromosome"/>
</dbReference>
<dbReference type="RefSeq" id="WP_070973086.1">
    <property type="nucleotide sequence ID" value="NZ_CP017603.1"/>
</dbReference>
<name>A0AAC9WF06_9CLOT</name>
<evidence type="ECO:0000313" key="1">
    <source>
        <dbReference type="EMBL" id="AOY78293.1"/>
    </source>
</evidence>